<dbReference type="RefSeq" id="WP_036033384.1">
    <property type="nucleotide sequence ID" value="NZ_JBGBYD010000002.1"/>
</dbReference>
<dbReference type="Proteomes" id="UP001565474">
    <property type="component" value="Unassembled WGS sequence"/>
</dbReference>
<protein>
    <submittedName>
        <fullName evidence="2">Uncharacterized protein</fullName>
    </submittedName>
</protein>
<accession>A0ABV4GTE0</accession>
<comment type="caution">
    <text evidence="2">The sequence shown here is derived from an EMBL/GenBank/DDBJ whole genome shotgun (WGS) entry which is preliminary data.</text>
</comment>
<feature type="transmembrane region" description="Helical" evidence="1">
    <location>
        <begin position="33"/>
        <end position="54"/>
    </location>
</feature>
<organism evidence="2 3">
    <name type="scientific">Bradyrhizobium yuanmingense</name>
    <dbReference type="NCBI Taxonomy" id="108015"/>
    <lineage>
        <taxon>Bacteria</taxon>
        <taxon>Pseudomonadati</taxon>
        <taxon>Pseudomonadota</taxon>
        <taxon>Alphaproteobacteria</taxon>
        <taxon>Hyphomicrobiales</taxon>
        <taxon>Nitrobacteraceae</taxon>
        <taxon>Bradyrhizobium</taxon>
    </lineage>
</organism>
<evidence type="ECO:0000313" key="3">
    <source>
        <dbReference type="Proteomes" id="UP001565474"/>
    </source>
</evidence>
<reference evidence="2 3" key="1">
    <citation type="submission" date="2024-07" db="EMBL/GenBank/DDBJ databases">
        <title>Genomic Encyclopedia of Type Strains, Phase V (KMG-V): Genome sequencing to study the core and pangenomes of soil and plant-associated prokaryotes.</title>
        <authorList>
            <person name="Whitman W."/>
        </authorList>
    </citation>
    <scope>NUCLEOTIDE SEQUENCE [LARGE SCALE GENOMIC DNA]</scope>
    <source>
        <strain evidence="2 3">USDA 222</strain>
    </source>
</reference>
<gene>
    <name evidence="2" type="ORF">ABH992_007616</name>
</gene>
<keyword evidence="1" id="KW-1133">Transmembrane helix</keyword>
<evidence type="ECO:0000313" key="2">
    <source>
        <dbReference type="EMBL" id="MEY9475217.1"/>
    </source>
</evidence>
<proteinExistence type="predicted"/>
<evidence type="ECO:0000256" key="1">
    <source>
        <dbReference type="SAM" id="Phobius"/>
    </source>
</evidence>
<keyword evidence="3" id="KW-1185">Reference proteome</keyword>
<name>A0ABV4GTE0_9BRAD</name>
<keyword evidence="1" id="KW-0812">Transmembrane</keyword>
<keyword evidence="1" id="KW-0472">Membrane</keyword>
<dbReference type="EMBL" id="JBGBZN010000002">
    <property type="protein sequence ID" value="MEY9475217.1"/>
    <property type="molecule type" value="Genomic_DNA"/>
</dbReference>
<sequence length="264" mass="30298">MSDLLRQRRDQEFQRRVLAALERPKPPKWTAIVNSRLFSVLVLGFIGAIGSFYFTNYQKCLADAERLSEAWYRLTREAMTRHDAIAWTVAKATSFDDFRNIKYPNVYSEMKDKSLWEILREKRQVARRIDFKPTSSLKISATGDTRYSADELEKYGGIAVGNVGHDLQDDELESARSFLMRYLNGVFAEYRREMRLWLHPRCTFTTVAKSVAGYQAPIITTSLNPAEYPHHGRGTHTTSAMIATAARMPRPVALMLNPQPLNSR</sequence>